<evidence type="ECO:0000256" key="2">
    <source>
        <dbReference type="ARBA" id="ARBA00022989"/>
    </source>
</evidence>
<evidence type="ECO:0000256" key="1">
    <source>
        <dbReference type="ARBA" id="ARBA00022692"/>
    </source>
</evidence>
<keyword evidence="5" id="KW-0732">Signal</keyword>
<evidence type="ECO:0000256" key="4">
    <source>
        <dbReference type="SAM" id="Phobius"/>
    </source>
</evidence>
<sequence>MPDAAVCRLLLLACAIHGETEMASEMTQKLLEKNSRDDLVYAILAIVHAASKSWDKVADVRKMMKVGRVRKEIGQSWIEVLGKVHEFFSRDTGLERTKEVYDKLEELMEAMWKLGYKEVSDALLHNKDVADDRKTLCILLVVGIILITLVAVLVFSTEAKLYESIPKTLINRFGNNSLLTTLVHSLGKLLELGSHDELMRMNNGEGGAYSQMVFLQQSVRGQVGKSDPYAMSPACPFSPAYAMSPAFSIQTNHYDIPAEGNLKALTYPPPSQWRLLQMNAPEWKNAALGCLGAVGFGAVQPAHFFCLGTMISVFFIQDTARLKSDTRFY</sequence>
<feature type="signal peptide" evidence="5">
    <location>
        <begin position="1"/>
        <end position="18"/>
    </location>
</feature>
<evidence type="ECO:0000313" key="7">
    <source>
        <dbReference type="Proteomes" id="UP000631114"/>
    </source>
</evidence>
<gene>
    <name evidence="6" type="ORF">IFM89_038616</name>
</gene>
<organism evidence="6 7">
    <name type="scientific">Coptis chinensis</name>
    <dbReference type="NCBI Taxonomy" id="261450"/>
    <lineage>
        <taxon>Eukaryota</taxon>
        <taxon>Viridiplantae</taxon>
        <taxon>Streptophyta</taxon>
        <taxon>Embryophyta</taxon>
        <taxon>Tracheophyta</taxon>
        <taxon>Spermatophyta</taxon>
        <taxon>Magnoliopsida</taxon>
        <taxon>Ranunculales</taxon>
        <taxon>Ranunculaceae</taxon>
        <taxon>Coptidoideae</taxon>
        <taxon>Coptis</taxon>
    </lineage>
</organism>
<dbReference type="EMBL" id="JADFTS010000004">
    <property type="protein sequence ID" value="KAF9612203.1"/>
    <property type="molecule type" value="Genomic_DNA"/>
</dbReference>
<keyword evidence="7" id="KW-1185">Reference proteome</keyword>
<dbReference type="GO" id="GO:0003723">
    <property type="term" value="F:RNA binding"/>
    <property type="evidence" value="ECO:0007669"/>
    <property type="project" value="InterPro"/>
</dbReference>
<dbReference type="AlphaFoldDB" id="A0A835LXS7"/>
<evidence type="ECO:0008006" key="8">
    <source>
        <dbReference type="Google" id="ProtNLM"/>
    </source>
</evidence>
<accession>A0A835LXS7</accession>
<feature type="transmembrane region" description="Helical" evidence="4">
    <location>
        <begin position="136"/>
        <end position="155"/>
    </location>
</feature>
<dbReference type="InterPro" id="IPR046848">
    <property type="entry name" value="E_motif"/>
</dbReference>
<dbReference type="InterPro" id="IPR036640">
    <property type="entry name" value="ABC1_TM_sf"/>
</dbReference>
<keyword evidence="3 4" id="KW-0472">Membrane</keyword>
<keyword evidence="1 4" id="KW-0812">Transmembrane</keyword>
<evidence type="ECO:0000256" key="5">
    <source>
        <dbReference type="SAM" id="SignalP"/>
    </source>
</evidence>
<reference evidence="6 7" key="1">
    <citation type="submission" date="2020-10" db="EMBL/GenBank/DDBJ databases">
        <title>The Coptis chinensis genome and diversification of protoberbering-type alkaloids.</title>
        <authorList>
            <person name="Wang B."/>
            <person name="Shu S."/>
            <person name="Song C."/>
            <person name="Liu Y."/>
        </authorList>
    </citation>
    <scope>NUCLEOTIDE SEQUENCE [LARGE SCALE GENOMIC DNA]</scope>
    <source>
        <strain evidence="6">HL-2020</strain>
        <tissue evidence="6">Leaf</tissue>
    </source>
</reference>
<dbReference type="PANTHER" id="PTHR47926">
    <property type="entry name" value="PENTATRICOPEPTIDE REPEAT-CONTAINING PROTEIN"/>
    <property type="match status" value="1"/>
</dbReference>
<keyword evidence="2 4" id="KW-1133">Transmembrane helix</keyword>
<evidence type="ECO:0000256" key="3">
    <source>
        <dbReference type="ARBA" id="ARBA00023136"/>
    </source>
</evidence>
<dbReference type="InterPro" id="IPR046960">
    <property type="entry name" value="PPR_At4g14850-like_plant"/>
</dbReference>
<name>A0A835LXS7_9MAGN</name>
<dbReference type="GO" id="GO:0009451">
    <property type="term" value="P:RNA modification"/>
    <property type="evidence" value="ECO:0007669"/>
    <property type="project" value="InterPro"/>
</dbReference>
<dbReference type="GO" id="GO:0005524">
    <property type="term" value="F:ATP binding"/>
    <property type="evidence" value="ECO:0007669"/>
    <property type="project" value="InterPro"/>
</dbReference>
<dbReference type="Pfam" id="PF20431">
    <property type="entry name" value="E_motif"/>
    <property type="match status" value="1"/>
</dbReference>
<feature type="chain" id="PRO_5032426884" description="Pentatricopeptide repeat-containing protein" evidence="5">
    <location>
        <begin position="19"/>
        <end position="329"/>
    </location>
</feature>
<dbReference type="GO" id="GO:0016020">
    <property type="term" value="C:membrane"/>
    <property type="evidence" value="ECO:0007669"/>
    <property type="project" value="InterPro"/>
</dbReference>
<dbReference type="OrthoDB" id="1933929at2759"/>
<proteinExistence type="predicted"/>
<dbReference type="Proteomes" id="UP000631114">
    <property type="component" value="Unassembled WGS sequence"/>
</dbReference>
<dbReference type="InterPro" id="IPR027417">
    <property type="entry name" value="P-loop_NTPase"/>
</dbReference>
<comment type="caution">
    <text evidence="6">The sequence shown here is derived from an EMBL/GenBank/DDBJ whole genome shotgun (WGS) entry which is preliminary data.</text>
</comment>
<protein>
    <recommendedName>
        <fullName evidence="8">Pentatricopeptide repeat-containing protein</fullName>
    </recommendedName>
</protein>
<dbReference type="Gene3D" id="1.20.1560.10">
    <property type="entry name" value="ABC transporter type 1, transmembrane domain"/>
    <property type="match status" value="1"/>
</dbReference>
<dbReference type="Gene3D" id="3.40.50.300">
    <property type="entry name" value="P-loop containing nucleotide triphosphate hydrolases"/>
    <property type="match status" value="1"/>
</dbReference>
<evidence type="ECO:0000313" key="6">
    <source>
        <dbReference type="EMBL" id="KAF9612203.1"/>
    </source>
</evidence>
<dbReference type="PANTHER" id="PTHR47926:SF464">
    <property type="entry name" value="DYW DOMAIN-CONTAINING PROTEIN"/>
    <property type="match status" value="1"/>
</dbReference>